<organism evidence="1">
    <name type="scientific">Haptolina ericina</name>
    <dbReference type="NCBI Taxonomy" id="156174"/>
    <lineage>
        <taxon>Eukaryota</taxon>
        <taxon>Haptista</taxon>
        <taxon>Haptophyta</taxon>
        <taxon>Prymnesiophyceae</taxon>
        <taxon>Prymnesiales</taxon>
        <taxon>Prymnesiaceae</taxon>
        <taxon>Haptolina</taxon>
    </lineage>
</organism>
<reference evidence="1" key="1">
    <citation type="submission" date="2021-01" db="EMBL/GenBank/DDBJ databases">
        <authorList>
            <person name="Corre E."/>
            <person name="Pelletier E."/>
            <person name="Niang G."/>
            <person name="Scheremetjew M."/>
            <person name="Finn R."/>
            <person name="Kale V."/>
            <person name="Holt S."/>
            <person name="Cochrane G."/>
            <person name="Meng A."/>
            <person name="Brown T."/>
            <person name="Cohen L."/>
        </authorList>
    </citation>
    <scope>NUCLEOTIDE SEQUENCE</scope>
    <source>
        <strain evidence="1">CCMP281</strain>
    </source>
</reference>
<proteinExistence type="predicted"/>
<accession>A0A7S3F1N0</accession>
<gene>
    <name evidence="1" type="ORF">HERI1096_LOCUS22246</name>
</gene>
<name>A0A7S3F1N0_9EUKA</name>
<dbReference type="EMBL" id="HBHX01040102">
    <property type="protein sequence ID" value="CAE0121545.1"/>
    <property type="molecule type" value="Transcribed_RNA"/>
</dbReference>
<protein>
    <submittedName>
        <fullName evidence="1">Uncharacterized protein</fullName>
    </submittedName>
</protein>
<sequence>MLCARPTLCRAVTCGPSADRVKVYMVPSRYATGRVPFVIYREALLSPTQSATLGNADSLRQDDVSRWEEDDDFELDLTLTDEPSAQCMDCDCDDDDGAGVAWHGACACHTYQPTECYCEGRGECWWCNIEVEETLLHDFDDEYLIDCLAPENFNDLDDAHANRWMETSYEPSTPCATPDAVDMYAQLGFDFLA</sequence>
<dbReference type="AlphaFoldDB" id="A0A7S3F1N0"/>
<evidence type="ECO:0000313" key="1">
    <source>
        <dbReference type="EMBL" id="CAE0121545.1"/>
    </source>
</evidence>